<name>A0A0B0P365_GOSAR</name>
<reference evidence="3" key="1">
    <citation type="submission" date="2014-09" db="EMBL/GenBank/DDBJ databases">
        <authorList>
            <person name="Mudge J."/>
            <person name="Ramaraj T."/>
            <person name="Lindquist I.E."/>
            <person name="Bharti A.K."/>
            <person name="Sundararajan A."/>
            <person name="Cameron C.T."/>
            <person name="Woodward J.E."/>
            <person name="May G.D."/>
            <person name="Brubaker C."/>
            <person name="Broadhvest J."/>
            <person name="Wilkins T.A."/>
        </authorList>
    </citation>
    <scope>NUCLEOTIDE SEQUENCE</scope>
    <source>
        <strain evidence="3">cv. AKA8401</strain>
    </source>
</reference>
<dbReference type="Proteomes" id="UP000032142">
    <property type="component" value="Unassembled WGS sequence"/>
</dbReference>
<evidence type="ECO:0000313" key="2">
    <source>
        <dbReference type="EMBL" id="KHG18599.1"/>
    </source>
</evidence>
<organism evidence="2 3">
    <name type="scientific">Gossypium arboreum</name>
    <name type="common">Tree cotton</name>
    <name type="synonym">Gossypium nanking</name>
    <dbReference type="NCBI Taxonomy" id="29729"/>
    <lineage>
        <taxon>Eukaryota</taxon>
        <taxon>Viridiplantae</taxon>
        <taxon>Streptophyta</taxon>
        <taxon>Embryophyta</taxon>
        <taxon>Tracheophyta</taxon>
        <taxon>Spermatophyta</taxon>
        <taxon>Magnoliopsida</taxon>
        <taxon>eudicotyledons</taxon>
        <taxon>Gunneridae</taxon>
        <taxon>Pentapetalae</taxon>
        <taxon>rosids</taxon>
        <taxon>malvids</taxon>
        <taxon>Malvales</taxon>
        <taxon>Malvaceae</taxon>
        <taxon>Malvoideae</taxon>
        <taxon>Gossypium</taxon>
    </lineage>
</organism>
<dbReference type="AlphaFoldDB" id="A0A0B0P365"/>
<sequence>MLHYYYWQFCCDFGALAGLVDIYLHMVCWLVRVVCWLDLGGMHNYITL</sequence>
<keyword evidence="3" id="KW-1185">Reference proteome</keyword>
<gene>
    <name evidence="2" type="ORF">F383_26277</name>
</gene>
<evidence type="ECO:0000313" key="3">
    <source>
        <dbReference type="Proteomes" id="UP000032142"/>
    </source>
</evidence>
<protein>
    <submittedName>
        <fullName evidence="2">Uncharacterized protein</fullName>
    </submittedName>
</protein>
<proteinExistence type="predicted"/>
<feature type="transmembrane region" description="Helical" evidence="1">
    <location>
        <begin position="6"/>
        <end position="24"/>
    </location>
</feature>
<keyword evidence="1" id="KW-0812">Transmembrane</keyword>
<accession>A0A0B0P365</accession>
<dbReference type="EMBL" id="KN410918">
    <property type="protein sequence ID" value="KHG18599.1"/>
    <property type="molecule type" value="Genomic_DNA"/>
</dbReference>
<evidence type="ECO:0000256" key="1">
    <source>
        <dbReference type="SAM" id="Phobius"/>
    </source>
</evidence>
<keyword evidence="1" id="KW-1133">Transmembrane helix</keyword>
<keyword evidence="1" id="KW-0472">Membrane</keyword>